<organism evidence="3 4">
    <name type="scientific">Solanum stoloniferum</name>
    <dbReference type="NCBI Taxonomy" id="62892"/>
    <lineage>
        <taxon>Eukaryota</taxon>
        <taxon>Viridiplantae</taxon>
        <taxon>Streptophyta</taxon>
        <taxon>Embryophyta</taxon>
        <taxon>Tracheophyta</taxon>
        <taxon>Spermatophyta</taxon>
        <taxon>Magnoliopsida</taxon>
        <taxon>eudicotyledons</taxon>
        <taxon>Gunneridae</taxon>
        <taxon>Pentapetalae</taxon>
        <taxon>asterids</taxon>
        <taxon>lamiids</taxon>
        <taxon>Solanales</taxon>
        <taxon>Solanaceae</taxon>
        <taxon>Solanoideae</taxon>
        <taxon>Solaneae</taxon>
        <taxon>Solanum</taxon>
    </lineage>
</organism>
<keyword evidence="1" id="KW-1133">Transmembrane helix</keyword>
<dbReference type="InterPro" id="IPR035969">
    <property type="entry name" value="Rab-GAP_TBC_sf"/>
</dbReference>
<feature type="transmembrane region" description="Helical" evidence="1">
    <location>
        <begin position="79"/>
        <end position="97"/>
    </location>
</feature>
<feature type="domain" description="Rab-GAP TBC" evidence="2">
    <location>
        <begin position="1"/>
        <end position="238"/>
    </location>
</feature>
<keyword evidence="1" id="KW-0472">Membrane</keyword>
<dbReference type="EMBL" id="JBJKTR010000012">
    <property type="protein sequence ID" value="KAL3352663.1"/>
    <property type="molecule type" value="Genomic_DNA"/>
</dbReference>
<reference evidence="3 4" key="1">
    <citation type="submission" date="2024-05" db="EMBL/GenBank/DDBJ databases">
        <title>De novo assembly of an allotetraploid wild potato.</title>
        <authorList>
            <person name="Hosaka A.J."/>
        </authorList>
    </citation>
    <scope>NUCLEOTIDE SEQUENCE [LARGE SCALE GENOMIC DNA]</scope>
    <source>
        <tissue evidence="3">Young leaves</tissue>
    </source>
</reference>
<proteinExistence type="predicted"/>
<dbReference type="Pfam" id="PF00566">
    <property type="entry name" value="RabGAP-TBC"/>
    <property type="match status" value="1"/>
</dbReference>
<name>A0ABD2T8P9_9SOLN</name>
<keyword evidence="4" id="KW-1185">Reference proteome</keyword>
<dbReference type="Gene3D" id="1.10.8.270">
    <property type="entry name" value="putative rabgap domain of human tbc1 domain family member 14 like domains"/>
    <property type="match status" value="1"/>
</dbReference>
<dbReference type="Proteomes" id="UP001627284">
    <property type="component" value="Unassembled WGS sequence"/>
</dbReference>
<feature type="transmembrane region" description="Helical" evidence="1">
    <location>
        <begin position="15"/>
        <end position="37"/>
    </location>
</feature>
<dbReference type="SUPFAM" id="SSF47923">
    <property type="entry name" value="Ypt/Rab-GAP domain of gyp1p"/>
    <property type="match status" value="1"/>
</dbReference>
<dbReference type="PANTHER" id="PTHR47219:SF20">
    <property type="entry name" value="TBC1 DOMAIN FAMILY MEMBER 2B"/>
    <property type="match status" value="1"/>
</dbReference>
<keyword evidence="1" id="KW-0812">Transmembrane</keyword>
<dbReference type="PANTHER" id="PTHR47219">
    <property type="entry name" value="RAB GTPASE-ACTIVATING PROTEIN 1-LIKE"/>
    <property type="match status" value="1"/>
</dbReference>
<dbReference type="AlphaFoldDB" id="A0ABD2T8P9"/>
<gene>
    <name evidence="3" type="ORF">AABB24_020587</name>
</gene>
<dbReference type="InterPro" id="IPR050302">
    <property type="entry name" value="Rab_GAP_TBC_domain"/>
</dbReference>
<evidence type="ECO:0000256" key="1">
    <source>
        <dbReference type="SAM" id="Phobius"/>
    </source>
</evidence>
<feature type="transmembrane region" description="Helical" evidence="1">
    <location>
        <begin position="127"/>
        <end position="147"/>
    </location>
</feature>
<protein>
    <recommendedName>
        <fullName evidence="2">Rab-GAP TBC domain-containing protein</fullName>
    </recommendedName>
</protein>
<dbReference type="PROSITE" id="PS50086">
    <property type="entry name" value="TBC_RABGAP"/>
    <property type="match status" value="1"/>
</dbReference>
<evidence type="ECO:0000259" key="2">
    <source>
        <dbReference type="PROSITE" id="PS50086"/>
    </source>
</evidence>
<dbReference type="InterPro" id="IPR000195">
    <property type="entry name" value="Rab-GAP-TBC_dom"/>
</dbReference>
<evidence type="ECO:0000313" key="3">
    <source>
        <dbReference type="EMBL" id="KAL3352663.1"/>
    </source>
</evidence>
<dbReference type="SMART" id="SM00164">
    <property type="entry name" value="TBC"/>
    <property type="match status" value="1"/>
</dbReference>
<evidence type="ECO:0000313" key="4">
    <source>
        <dbReference type="Proteomes" id="UP001627284"/>
    </source>
</evidence>
<dbReference type="FunFam" id="1.10.472.80:FF:000040">
    <property type="entry name" value="TBC1 domain family member 2A"/>
    <property type="match status" value="1"/>
</dbReference>
<dbReference type="Gene3D" id="1.10.472.80">
    <property type="entry name" value="Ypt/Rab-GAP domain of gyp1p, domain 3"/>
    <property type="match status" value="1"/>
</dbReference>
<sequence>MTFHEPFLVTPGWTLLRVMLPLGGSLLPILSVILMLATARKYFSSGKSINLKLPLGIALLKTSTTLLTCCTHPRPNAGIAAVSHCPICTILAVYLLWNPTWLHWFTTNFGCTQIMLYFFSWDLDFKATILSNFKGLNYVAALLLLVMKTEEEAFWMIAVLLENVLVTDCYNKNLSGCHVEQRVFKDLLTKKCPRIAAHLEALEFDVSLVCTEWFLCLFAKSLPSETTLRVWDVLFNEGANLLFHVALAIFKMNEEELLTVHHVGDVIHIIQRCTHQLFDPDDLLTVICSR</sequence>
<comment type="caution">
    <text evidence="3">The sequence shown here is derived from an EMBL/GenBank/DDBJ whole genome shotgun (WGS) entry which is preliminary data.</text>
</comment>
<accession>A0ABD2T8P9</accession>